<evidence type="ECO:0000256" key="1">
    <source>
        <dbReference type="ARBA" id="ARBA00010538"/>
    </source>
</evidence>
<evidence type="ECO:0000313" key="13">
    <source>
        <dbReference type="Proteomes" id="UP000011300"/>
    </source>
</evidence>
<dbReference type="InterPro" id="IPR005059">
    <property type="entry name" value="DNA-dir_RNA_pol_35kDa_poxviral"/>
</dbReference>
<reference evidence="12 13" key="1">
    <citation type="journal article" date="2006" name="J. Virol.">
        <title>Genome of crocodilepox virus.</title>
        <authorList>
            <person name="Afonso C.L."/>
            <person name="Tulman E.R."/>
            <person name="Delhon G."/>
            <person name="Lu Z."/>
            <person name="Viljoen G.J."/>
            <person name="Wallace D.B."/>
            <person name="Kutish G.F."/>
            <person name="Rock D.L."/>
        </authorList>
    </citation>
    <scope>NUCLEOTIDE SEQUENCE [LARGE SCALE GENOMIC DNA]</scope>
    <source>
        <strain evidence="13">Isolate Crocodylus niloticus/Zimbabwe/Ume/2001</strain>
    </source>
</reference>
<evidence type="ECO:0000256" key="2">
    <source>
        <dbReference type="ARBA" id="ARBA00012418"/>
    </source>
</evidence>
<evidence type="ECO:0000256" key="6">
    <source>
        <dbReference type="ARBA" id="ARBA00022695"/>
    </source>
</evidence>
<comment type="similarity">
    <text evidence="1 11">Belongs to the poxviridae DNA-directed RNA polymerase 35 kDa subunit family.</text>
</comment>
<evidence type="ECO:0000256" key="4">
    <source>
        <dbReference type="ARBA" id="ARBA00022478"/>
    </source>
</evidence>
<dbReference type="Proteomes" id="UP000011300">
    <property type="component" value="Segment"/>
</dbReference>
<dbReference type="KEGG" id="vg:4363403"/>
<evidence type="ECO:0000256" key="8">
    <source>
        <dbReference type="ARBA" id="ARBA00023163"/>
    </source>
</evidence>
<dbReference type="PIRSF" id="PIRSF000746">
    <property type="entry name" value="Rpo35"/>
    <property type="match status" value="1"/>
</dbReference>
<organismHost>
    <name type="scientific">Crocodylus porosus</name>
    <name type="common">Saltwater crocodile</name>
    <name type="synonym">Estuarine crocodile</name>
    <dbReference type="NCBI Taxonomy" id="8502"/>
</organismHost>
<dbReference type="EMBL" id="DQ356948">
    <property type="protein sequence ID" value="ABJ09041.1"/>
    <property type="molecule type" value="Genomic_DNA"/>
</dbReference>
<evidence type="ECO:0000256" key="11">
    <source>
        <dbReference type="PIRNR" id="PIRNR000746"/>
    </source>
</evidence>
<gene>
    <name evidence="12" type="ORF">CRV150</name>
</gene>
<keyword evidence="5 11" id="KW-0808">Transferase</keyword>
<evidence type="ECO:0000256" key="10">
    <source>
        <dbReference type="ARBA" id="ARBA00048552"/>
    </source>
</evidence>
<protein>
    <recommendedName>
        <fullName evidence="3 11">DNA-directed RNA polymerase 35 kDa subunit</fullName>
        <ecNumber evidence="2 11">2.7.7.6</ecNumber>
    </recommendedName>
</protein>
<dbReference type="RefSeq" id="YP_784340.1">
    <property type="nucleotide sequence ID" value="NC_008030.1"/>
</dbReference>
<comment type="function">
    <text evidence="11">Part of the DNA-dependent RNA polymerase which catalyzes the transcription of viral DNA into RNA using the four ribonucleoside triphosphates as substrates. Responsible for the transcription of early, intermediate and late genes.</text>
</comment>
<evidence type="ECO:0000256" key="7">
    <source>
        <dbReference type="ARBA" id="ARBA00022844"/>
    </source>
</evidence>
<dbReference type="Pfam" id="PF03396">
    <property type="entry name" value="Pox_RNA_pol_35"/>
    <property type="match status" value="1"/>
</dbReference>
<dbReference type="GO" id="GO:0044423">
    <property type="term" value="C:virion component"/>
    <property type="evidence" value="ECO:0007669"/>
    <property type="project" value="UniProtKB-UniRule"/>
</dbReference>
<comment type="subcellular location">
    <subcellularLocation>
        <location evidence="11">Virion</location>
    </subcellularLocation>
    <text evidence="11">All the enzymes and other proteins required to synthesize early mRNAs are packaged within the virion core along with the DNA genome. This is necessary because viral early mRNAs are synthesized within minutes after virus entry into the cell and are extruded through pores in the core particle.</text>
</comment>
<comment type="catalytic activity">
    <reaction evidence="10 11">
        <text>RNA(n) + a ribonucleoside 5'-triphosphate = RNA(n+1) + diphosphate</text>
        <dbReference type="Rhea" id="RHEA:21248"/>
        <dbReference type="Rhea" id="RHEA-COMP:14527"/>
        <dbReference type="Rhea" id="RHEA-COMP:17342"/>
        <dbReference type="ChEBI" id="CHEBI:33019"/>
        <dbReference type="ChEBI" id="CHEBI:61557"/>
        <dbReference type="ChEBI" id="CHEBI:140395"/>
        <dbReference type="EC" id="2.7.7.6"/>
    </reaction>
</comment>
<name>Q070A1_CPRVZ</name>
<keyword evidence="13" id="KW-1185">Reference proteome</keyword>
<accession>Q070A1</accession>
<evidence type="ECO:0000256" key="9">
    <source>
        <dbReference type="ARBA" id="ARBA00026040"/>
    </source>
</evidence>
<dbReference type="EC" id="2.7.7.6" evidence="2 11"/>
<comment type="subunit">
    <text evidence="9">The DNA-dependent RNA polymerase used for intermediate and late genes expression consists of eight subunits 147 kDa, 133 kDa, 35 kDa, 30 kDa, 22 kDa, 19 kDa, 18 kDa and 7 kDa totalling more than 500 kDa in mass. The same holoenzyme, with the addition of the transcription-specificity factor RAP94, is used for early gene expression.</text>
</comment>
<evidence type="ECO:0000256" key="3">
    <source>
        <dbReference type="ARBA" id="ARBA00016965"/>
    </source>
</evidence>
<evidence type="ECO:0000313" key="12">
    <source>
        <dbReference type="EMBL" id="ABJ09041.1"/>
    </source>
</evidence>
<dbReference type="GO" id="GO:0019083">
    <property type="term" value="P:viral transcription"/>
    <property type="evidence" value="ECO:0007669"/>
    <property type="project" value="UniProtKB-UniRule"/>
</dbReference>
<organismHost>
    <name type="scientific">Crocodylus niloticus</name>
    <name type="common">Nile crocodile</name>
    <name type="synonym">African crocodile</name>
    <dbReference type="NCBI Taxonomy" id="8501"/>
</organismHost>
<dbReference type="GO" id="GO:0003677">
    <property type="term" value="F:DNA binding"/>
    <property type="evidence" value="ECO:0007669"/>
    <property type="project" value="UniProtKB-UniRule"/>
</dbReference>
<keyword evidence="8 11" id="KW-0804">Transcription</keyword>
<evidence type="ECO:0000256" key="5">
    <source>
        <dbReference type="ARBA" id="ARBA00022679"/>
    </source>
</evidence>
<keyword evidence="6 11" id="KW-0548">Nucleotidyltransferase</keyword>
<dbReference type="GeneID" id="4363403"/>
<dbReference type="GO" id="GO:0000428">
    <property type="term" value="C:DNA-directed RNA polymerase complex"/>
    <property type="evidence" value="ECO:0007669"/>
    <property type="project" value="UniProtKB-UniRule"/>
</dbReference>
<proteinExistence type="inferred from homology"/>
<keyword evidence="4 11" id="KW-0240">DNA-directed RNA polymerase</keyword>
<organismHost>
    <name type="scientific">Crocodylus johnstoni</name>
    <name type="common">Australian freshwater crocodile</name>
    <dbReference type="NCBI Taxonomy" id="184234"/>
</organismHost>
<sequence length="303" mass="34988">MPHLRSETPLRADVDPNAGSLVKRYINERLLVPTLARAVVMANTTRFTNEEWITAVAFTPLLKTFREHVPRLVAGEINVAVYLSKTQTADVEYVSLFDFEYLVIDKRGKVSRVKKAPELKETLIHTFLPFNKGKKTLVRIELVAFDAFAQITPELIKEMSFLDAEVFNREHANIKSTYEERRIYLYKAICCGGRFALFTESYSWFDSRKCLVECLRHVRRKLLDDISSLEIAAVSEFDFDLNVSQYNEKTGSVLVKDFVILFLLNFCGYDVRLNTYHRVDLKKIDTTKFVKEIEATFDAIEGK</sequence>
<organism evidence="12 13">
    <name type="scientific">Nile crocodilepox virus (isolate Crocodylus niloticus/Zimbabwe/Ume/2001)</name>
    <name type="common">CRV</name>
    <dbReference type="NCBI Taxonomy" id="1289473"/>
    <lineage>
        <taxon>Viruses</taxon>
        <taxon>Varidnaviria</taxon>
        <taxon>Bamfordvirae</taxon>
        <taxon>Nucleocytoviricota</taxon>
        <taxon>Pokkesviricetes</taxon>
        <taxon>Chitovirales</taxon>
        <taxon>Poxviridae</taxon>
        <taxon>Chordopoxvirinae</taxon>
        <taxon>Crocodylidpoxvirus</taxon>
        <taxon>Crocodylidpoxvirus nilecrocodilepox</taxon>
        <taxon>Nile crocodilepox virus</taxon>
    </lineage>
</organism>
<keyword evidence="7 11" id="KW-0946">Virion</keyword>
<dbReference type="GO" id="GO:0003899">
    <property type="term" value="F:DNA-directed RNA polymerase activity"/>
    <property type="evidence" value="ECO:0007669"/>
    <property type="project" value="UniProtKB-EC"/>
</dbReference>